<feature type="transmembrane region" description="Helical" evidence="6">
    <location>
        <begin position="165"/>
        <end position="185"/>
    </location>
</feature>
<comment type="similarity">
    <text evidence="1 5">Belongs to the FMO family.</text>
</comment>
<comment type="cofactor">
    <cofactor evidence="5">
        <name>FAD</name>
        <dbReference type="ChEBI" id="CHEBI:57692"/>
    </cofactor>
</comment>
<evidence type="ECO:0000256" key="1">
    <source>
        <dbReference type="ARBA" id="ARBA00009183"/>
    </source>
</evidence>
<evidence type="ECO:0000313" key="7">
    <source>
        <dbReference type="EMBL" id="KAK3766820.1"/>
    </source>
</evidence>
<keyword evidence="6" id="KW-0812">Transmembrane</keyword>
<evidence type="ECO:0000256" key="5">
    <source>
        <dbReference type="RuleBase" id="RU361177"/>
    </source>
</evidence>
<dbReference type="GO" id="GO:0050661">
    <property type="term" value="F:NADP binding"/>
    <property type="evidence" value="ECO:0007669"/>
    <property type="project" value="InterPro"/>
</dbReference>
<evidence type="ECO:0000256" key="2">
    <source>
        <dbReference type="ARBA" id="ARBA00022630"/>
    </source>
</evidence>
<proteinExistence type="inferred from homology"/>
<keyword evidence="3 5" id="KW-0274">FAD</keyword>
<keyword evidence="2 5" id="KW-0285">Flavoprotein</keyword>
<sequence length="186" mass="21172">MWVPALSQQTLAFVESARPLGASFPIAELKARFAAWVIKGEMQLPSEEEMRKDIARFEKDLEVRYVGAVGYSNRVDYLPHLDELAGQVGCKPNLVRYLLFDPVLFWHLMFGPGVSYQYRLDGPHTWPGARKAILTVEDRTRQPFGALKTTTKTSKEISICSINIWFMWVLIFFLMTGLSYAVACAF</sequence>
<dbReference type="InterPro" id="IPR050346">
    <property type="entry name" value="FMO-like"/>
</dbReference>
<dbReference type="EMBL" id="JAWDGP010004193">
    <property type="protein sequence ID" value="KAK3766820.1"/>
    <property type="molecule type" value="Genomic_DNA"/>
</dbReference>
<protein>
    <recommendedName>
        <fullName evidence="5">Flavin-containing monooxygenase</fullName>
        <ecNumber evidence="5">1.-.-.-</ecNumber>
    </recommendedName>
</protein>
<keyword evidence="8" id="KW-1185">Reference proteome</keyword>
<keyword evidence="5" id="KW-0503">Monooxygenase</keyword>
<keyword evidence="6" id="KW-1133">Transmembrane helix</keyword>
<dbReference type="GO" id="GO:0004499">
    <property type="term" value="F:N,N-dimethylaniline monooxygenase activity"/>
    <property type="evidence" value="ECO:0007669"/>
    <property type="project" value="InterPro"/>
</dbReference>
<organism evidence="7 8">
    <name type="scientific">Elysia crispata</name>
    <name type="common">lettuce slug</name>
    <dbReference type="NCBI Taxonomy" id="231223"/>
    <lineage>
        <taxon>Eukaryota</taxon>
        <taxon>Metazoa</taxon>
        <taxon>Spiralia</taxon>
        <taxon>Lophotrochozoa</taxon>
        <taxon>Mollusca</taxon>
        <taxon>Gastropoda</taxon>
        <taxon>Heterobranchia</taxon>
        <taxon>Euthyneura</taxon>
        <taxon>Panpulmonata</taxon>
        <taxon>Sacoglossa</taxon>
        <taxon>Placobranchoidea</taxon>
        <taxon>Plakobranchidae</taxon>
        <taxon>Elysia</taxon>
    </lineage>
</organism>
<dbReference type="Pfam" id="PF00743">
    <property type="entry name" value="FMO-like"/>
    <property type="match status" value="1"/>
</dbReference>
<dbReference type="AlphaFoldDB" id="A0AAE0ZCL8"/>
<gene>
    <name evidence="7" type="ORF">RRG08_051965</name>
</gene>
<keyword evidence="4 5" id="KW-0560">Oxidoreductase</keyword>
<name>A0AAE0ZCL8_9GAST</name>
<evidence type="ECO:0000256" key="4">
    <source>
        <dbReference type="ARBA" id="ARBA00023002"/>
    </source>
</evidence>
<dbReference type="Proteomes" id="UP001283361">
    <property type="component" value="Unassembled WGS sequence"/>
</dbReference>
<dbReference type="InterPro" id="IPR020946">
    <property type="entry name" value="Flavin_mOase-like"/>
</dbReference>
<dbReference type="InterPro" id="IPR036188">
    <property type="entry name" value="FAD/NAD-bd_sf"/>
</dbReference>
<dbReference type="GO" id="GO:0050660">
    <property type="term" value="F:flavin adenine dinucleotide binding"/>
    <property type="evidence" value="ECO:0007669"/>
    <property type="project" value="InterPro"/>
</dbReference>
<dbReference type="SUPFAM" id="SSF51905">
    <property type="entry name" value="FAD/NAD(P)-binding domain"/>
    <property type="match status" value="1"/>
</dbReference>
<reference evidence="7" key="1">
    <citation type="journal article" date="2023" name="G3 (Bethesda)">
        <title>A reference genome for the long-term kleptoplast-retaining sea slug Elysia crispata morphotype clarki.</title>
        <authorList>
            <person name="Eastman K.E."/>
            <person name="Pendleton A.L."/>
            <person name="Shaikh M.A."/>
            <person name="Suttiyut T."/>
            <person name="Ogas R."/>
            <person name="Tomko P."/>
            <person name="Gavelis G."/>
            <person name="Widhalm J.R."/>
            <person name="Wisecaver J.H."/>
        </authorList>
    </citation>
    <scope>NUCLEOTIDE SEQUENCE</scope>
    <source>
        <strain evidence="7">ECLA1</strain>
    </source>
</reference>
<keyword evidence="6" id="KW-0472">Membrane</keyword>
<dbReference type="EC" id="1.-.-.-" evidence="5"/>
<dbReference type="Gene3D" id="3.50.50.60">
    <property type="entry name" value="FAD/NAD(P)-binding domain"/>
    <property type="match status" value="1"/>
</dbReference>
<evidence type="ECO:0000256" key="3">
    <source>
        <dbReference type="ARBA" id="ARBA00022827"/>
    </source>
</evidence>
<accession>A0AAE0ZCL8</accession>
<dbReference type="PANTHER" id="PTHR23023">
    <property type="entry name" value="DIMETHYLANILINE MONOOXYGENASE"/>
    <property type="match status" value="1"/>
</dbReference>
<evidence type="ECO:0000313" key="8">
    <source>
        <dbReference type="Proteomes" id="UP001283361"/>
    </source>
</evidence>
<comment type="caution">
    <text evidence="7">The sequence shown here is derived from an EMBL/GenBank/DDBJ whole genome shotgun (WGS) entry which is preliminary data.</text>
</comment>
<evidence type="ECO:0000256" key="6">
    <source>
        <dbReference type="SAM" id="Phobius"/>
    </source>
</evidence>